<feature type="domain" description="Pectate lyase" evidence="12">
    <location>
        <begin position="557"/>
        <end position="673"/>
    </location>
</feature>
<dbReference type="PRINTS" id="PR00807">
    <property type="entry name" value="AMBALLERGEN"/>
</dbReference>
<feature type="signal peptide" evidence="10">
    <location>
        <begin position="1"/>
        <end position="25"/>
    </location>
</feature>
<evidence type="ECO:0000256" key="1">
    <source>
        <dbReference type="ARBA" id="ARBA00000695"/>
    </source>
</evidence>
<dbReference type="OrthoDB" id="1637350at2759"/>
<dbReference type="UniPathway" id="UPA00545">
    <property type="reaction ID" value="UER00824"/>
</dbReference>
<protein>
    <recommendedName>
        <fullName evidence="4 10">Pectate lyase</fullName>
        <ecNumber evidence="4 10">4.2.2.2</ecNumber>
    </recommendedName>
</protein>
<proteinExistence type="inferred from homology"/>
<evidence type="ECO:0000256" key="3">
    <source>
        <dbReference type="ARBA" id="ARBA00010980"/>
    </source>
</evidence>
<comment type="pathway">
    <text evidence="2 10">Glycan metabolism; pectin degradation; 2-dehydro-3-deoxy-D-gluconate from pectin: step 2/5.</text>
</comment>
<organism evidence="13 14">
    <name type="scientific">Nyssa sinensis</name>
    <dbReference type="NCBI Taxonomy" id="561372"/>
    <lineage>
        <taxon>Eukaryota</taxon>
        <taxon>Viridiplantae</taxon>
        <taxon>Streptophyta</taxon>
        <taxon>Embryophyta</taxon>
        <taxon>Tracheophyta</taxon>
        <taxon>Spermatophyta</taxon>
        <taxon>Magnoliopsida</taxon>
        <taxon>eudicotyledons</taxon>
        <taxon>Gunneridae</taxon>
        <taxon>Pentapetalae</taxon>
        <taxon>asterids</taxon>
        <taxon>Cornales</taxon>
        <taxon>Nyssaceae</taxon>
        <taxon>Nyssa</taxon>
    </lineage>
</organism>
<dbReference type="EC" id="4.2.2.2" evidence="4 10"/>
<evidence type="ECO:0000256" key="10">
    <source>
        <dbReference type="RuleBase" id="RU361123"/>
    </source>
</evidence>
<keyword evidence="9 10" id="KW-0456">Lyase</keyword>
<evidence type="ECO:0000256" key="8">
    <source>
        <dbReference type="ARBA" id="ARBA00023180"/>
    </source>
</evidence>
<evidence type="ECO:0000256" key="4">
    <source>
        <dbReference type="ARBA" id="ARBA00012272"/>
    </source>
</evidence>
<sequence length="673" mass="74879">MESARLNWFFIFCFAFAAIIPTLRANIAHFDEVWQKRAQEARAAVMKSYEPEPTKVTNDFNLGVHKALRGAGALNITAGPNVWNSTRRLLTKKYKGPCMATNPIDRCWRCKKNWHLNRKRLADCGLGFGRKATGGKVGSFYIVTDSSDNDILNPKPGTLRHAVIQKQPLWIVFARSMTIRLNQELIMQGDKTIDARGANVHIAYGAGITIQFVKNVIIHNLHVHDIVLGSGGLIRDSVDHVGLRTASDGDGISIYGSADVWIDHVSMWNCKDGLIDAIEGSTGITISNCHFTDHNEVMLFGAHDNSEVDQFMQITVAFNHFGKRLVQRMPRCRLGFIHVVNNDYTHWLMYAIGGSSNPTIISQGNRFIAPPNPAAKEVTKRDYAPESTWKSWTWRSEGDYMMNGAFFVQSGDPNGAKKMGRRDLISAEPGTAVTLLTRFAGYQTAPRKGASLSKGQRKGTSSLNSTRRQLRGKKYRGPCKANNPIDRCWRCRSDWQLNRKKLADCALGFGHKTTGGKAGKYYVVTDPSDNNVVDPKPGTLRHAVIQKEPLWIIFARSMKIRLNEELIMQGDKTIDGRGVNVHIAHGAGITIQFVNNVIIHSLHIHDIVQGSGGLIRDSVDHFGIRSASDGDGISVFGSRNLWIDHVSMWNCKDGLIDVIEGSTAVHYFKLPLH</sequence>
<dbReference type="AlphaFoldDB" id="A0A5J5AMK9"/>
<comment type="similarity">
    <text evidence="3 10">Belongs to the polysaccharide lyase 1 family.</text>
</comment>
<keyword evidence="5 10" id="KW-0479">Metal-binding</keyword>
<dbReference type="GO" id="GO:0045490">
    <property type="term" value="P:pectin catabolic process"/>
    <property type="evidence" value="ECO:0007669"/>
    <property type="project" value="UniProtKB-UniPathway"/>
</dbReference>
<dbReference type="PANTHER" id="PTHR31683">
    <property type="entry name" value="PECTATE LYASE 18-RELATED"/>
    <property type="match status" value="1"/>
</dbReference>
<evidence type="ECO:0000313" key="14">
    <source>
        <dbReference type="Proteomes" id="UP000325577"/>
    </source>
</evidence>
<keyword evidence="6 10" id="KW-0732">Signal</keyword>
<evidence type="ECO:0000256" key="7">
    <source>
        <dbReference type="ARBA" id="ARBA00022837"/>
    </source>
</evidence>
<evidence type="ECO:0000256" key="11">
    <source>
        <dbReference type="SAM" id="MobiDB-lite"/>
    </source>
</evidence>
<dbReference type="GO" id="GO:0030570">
    <property type="term" value="F:pectate lyase activity"/>
    <property type="evidence" value="ECO:0007669"/>
    <property type="project" value="UniProtKB-EC"/>
</dbReference>
<dbReference type="Proteomes" id="UP000325577">
    <property type="component" value="Linkage Group LG2"/>
</dbReference>
<gene>
    <name evidence="13" type="ORF">F0562_005030</name>
</gene>
<evidence type="ECO:0000259" key="12">
    <source>
        <dbReference type="SMART" id="SM00656"/>
    </source>
</evidence>
<comment type="cofactor">
    <cofactor evidence="10">
        <name>Ca(2+)</name>
        <dbReference type="ChEBI" id="CHEBI:29108"/>
    </cofactor>
    <text evidence="10">Binds 1 Ca(2+) ion. Required for its activity.</text>
</comment>
<dbReference type="EMBL" id="CM018043">
    <property type="protein sequence ID" value="KAA8530321.1"/>
    <property type="molecule type" value="Genomic_DNA"/>
</dbReference>
<dbReference type="Pfam" id="PF04431">
    <property type="entry name" value="Pec_lyase_N"/>
    <property type="match status" value="1"/>
</dbReference>
<feature type="domain" description="Pectate lyase" evidence="12">
    <location>
        <begin position="176"/>
        <end position="373"/>
    </location>
</feature>
<dbReference type="Gene3D" id="2.160.20.10">
    <property type="entry name" value="Single-stranded right-handed beta-helix, Pectin lyase-like"/>
    <property type="match status" value="2"/>
</dbReference>
<dbReference type="Pfam" id="PF00544">
    <property type="entry name" value="Pectate_lyase_4"/>
    <property type="match status" value="1"/>
</dbReference>
<dbReference type="InterPro" id="IPR007524">
    <property type="entry name" value="Pec_lyase_N"/>
</dbReference>
<evidence type="ECO:0000256" key="5">
    <source>
        <dbReference type="ARBA" id="ARBA00022723"/>
    </source>
</evidence>
<dbReference type="PANTHER" id="PTHR31683:SF181">
    <property type="entry name" value="PECTATE LYASE 6-RELATED"/>
    <property type="match status" value="1"/>
</dbReference>
<dbReference type="InterPro" id="IPR018082">
    <property type="entry name" value="AmbAllergen"/>
</dbReference>
<name>A0A5J5AMK9_9ASTE</name>
<keyword evidence="14" id="KW-1185">Reference proteome</keyword>
<evidence type="ECO:0000256" key="9">
    <source>
        <dbReference type="ARBA" id="ARBA00023239"/>
    </source>
</evidence>
<keyword evidence="7 10" id="KW-0106">Calcium</keyword>
<reference evidence="13 14" key="1">
    <citation type="submission" date="2019-09" db="EMBL/GenBank/DDBJ databases">
        <title>A chromosome-level genome assembly of the Chinese tupelo Nyssa sinensis.</title>
        <authorList>
            <person name="Yang X."/>
            <person name="Kang M."/>
            <person name="Yang Y."/>
            <person name="Xiong H."/>
            <person name="Wang M."/>
            <person name="Zhang Z."/>
            <person name="Wang Z."/>
            <person name="Wu H."/>
            <person name="Ma T."/>
            <person name="Liu J."/>
            <person name="Xi Z."/>
        </authorList>
    </citation>
    <scope>NUCLEOTIDE SEQUENCE [LARGE SCALE GENOMIC DNA]</scope>
    <source>
        <strain evidence="13">J267</strain>
        <tissue evidence="13">Leaf</tissue>
    </source>
</reference>
<dbReference type="InterPro" id="IPR012334">
    <property type="entry name" value="Pectin_lyas_fold"/>
</dbReference>
<feature type="region of interest" description="Disordered" evidence="11">
    <location>
        <begin position="446"/>
        <end position="476"/>
    </location>
</feature>
<dbReference type="GO" id="GO:0046872">
    <property type="term" value="F:metal ion binding"/>
    <property type="evidence" value="ECO:0007669"/>
    <property type="project" value="UniProtKB-KW"/>
</dbReference>
<comment type="catalytic activity">
    <reaction evidence="1 10">
        <text>Eliminative cleavage of (1-&gt;4)-alpha-D-galacturonan to give oligosaccharides with 4-deoxy-alpha-D-galact-4-enuronosyl groups at their non-reducing ends.</text>
        <dbReference type="EC" id="4.2.2.2"/>
    </reaction>
</comment>
<dbReference type="InterPro" id="IPR045032">
    <property type="entry name" value="PEL"/>
</dbReference>
<feature type="compositionally biased region" description="Polar residues" evidence="11">
    <location>
        <begin position="458"/>
        <end position="467"/>
    </location>
</feature>
<keyword evidence="8" id="KW-0325">Glycoprotein</keyword>
<evidence type="ECO:0000256" key="2">
    <source>
        <dbReference type="ARBA" id="ARBA00005220"/>
    </source>
</evidence>
<dbReference type="SUPFAM" id="SSF51126">
    <property type="entry name" value="Pectin lyase-like"/>
    <property type="match status" value="2"/>
</dbReference>
<dbReference type="SMART" id="SM00656">
    <property type="entry name" value="Amb_all"/>
    <property type="match status" value="2"/>
</dbReference>
<accession>A0A5J5AMK9</accession>
<feature type="chain" id="PRO_5023972636" description="Pectate lyase" evidence="10">
    <location>
        <begin position="26"/>
        <end position="673"/>
    </location>
</feature>
<dbReference type="InterPro" id="IPR011050">
    <property type="entry name" value="Pectin_lyase_fold/virulence"/>
</dbReference>
<dbReference type="InterPro" id="IPR002022">
    <property type="entry name" value="Pec_lyase"/>
</dbReference>
<evidence type="ECO:0000313" key="13">
    <source>
        <dbReference type="EMBL" id="KAA8530321.1"/>
    </source>
</evidence>
<evidence type="ECO:0000256" key="6">
    <source>
        <dbReference type="ARBA" id="ARBA00022729"/>
    </source>
</evidence>